<name>A0A523W5L0_UNCAE</name>
<comment type="caution">
    <text evidence="3">The sequence shown here is derived from an EMBL/GenBank/DDBJ whole genome shotgun (WGS) entry which is preliminary data.</text>
</comment>
<feature type="transmembrane region" description="Helical" evidence="2">
    <location>
        <begin position="57"/>
        <end position="78"/>
    </location>
</feature>
<keyword evidence="2" id="KW-1133">Transmembrane helix</keyword>
<sequence length="210" mass="23351">MAEKAVYVISEEETNKRIERALRKSKRTSILLSILSLAIGVVLGMMVPRYAKPSAELLVGVMLAGIAGCIVGFSLGRVSKRGSKAERLFMLAMQEQNQGRKHKLLGEIVDKYPDTEWVDKALDERVKNGVMEAGQGSAKTSEKKPPTGVLGENKGEIDVWKDAQRLRDEGFSIRVIAQRLGVPKSTIFDHTIRRNDLPYAWSKIRTKKSA</sequence>
<proteinExistence type="predicted"/>
<evidence type="ECO:0000256" key="1">
    <source>
        <dbReference type="SAM" id="MobiDB-lite"/>
    </source>
</evidence>
<gene>
    <name evidence="3" type="ORF">E3J48_04735</name>
</gene>
<dbReference type="AlphaFoldDB" id="A0A523W5L0"/>
<protein>
    <submittedName>
        <fullName evidence="3">Uncharacterized protein</fullName>
    </submittedName>
</protein>
<evidence type="ECO:0000313" key="3">
    <source>
        <dbReference type="EMBL" id="TET62109.1"/>
    </source>
</evidence>
<reference evidence="3 4" key="1">
    <citation type="submission" date="2019-03" db="EMBL/GenBank/DDBJ databases">
        <title>Metabolic potential of uncultured bacteria and archaea associated with petroleum seepage in deep-sea sediments.</title>
        <authorList>
            <person name="Dong X."/>
            <person name="Hubert C."/>
        </authorList>
    </citation>
    <scope>NUCLEOTIDE SEQUENCE [LARGE SCALE GENOMIC DNA]</scope>
    <source>
        <strain evidence="3">E29_bin52</strain>
    </source>
</reference>
<organism evidence="3 4">
    <name type="scientific">Aerophobetes bacterium</name>
    <dbReference type="NCBI Taxonomy" id="2030807"/>
    <lineage>
        <taxon>Bacteria</taxon>
        <taxon>Candidatus Aerophobota</taxon>
    </lineage>
</organism>
<keyword evidence="2" id="KW-0472">Membrane</keyword>
<feature type="region of interest" description="Disordered" evidence="1">
    <location>
        <begin position="132"/>
        <end position="153"/>
    </location>
</feature>
<feature type="transmembrane region" description="Helical" evidence="2">
    <location>
        <begin position="30"/>
        <end position="51"/>
    </location>
</feature>
<dbReference type="EMBL" id="SOIZ01000205">
    <property type="protein sequence ID" value="TET62109.1"/>
    <property type="molecule type" value="Genomic_DNA"/>
</dbReference>
<keyword evidence="2" id="KW-0812">Transmembrane</keyword>
<evidence type="ECO:0000256" key="2">
    <source>
        <dbReference type="SAM" id="Phobius"/>
    </source>
</evidence>
<evidence type="ECO:0000313" key="4">
    <source>
        <dbReference type="Proteomes" id="UP000319130"/>
    </source>
</evidence>
<dbReference type="Proteomes" id="UP000319130">
    <property type="component" value="Unassembled WGS sequence"/>
</dbReference>
<accession>A0A523W5L0</accession>